<name>A0A1D2JI95_PARBR</name>
<evidence type="ECO:0000313" key="3">
    <source>
        <dbReference type="Proteomes" id="UP000242814"/>
    </source>
</evidence>
<feature type="compositionally biased region" description="Basic and acidic residues" evidence="1">
    <location>
        <begin position="89"/>
        <end position="104"/>
    </location>
</feature>
<dbReference type="AlphaFoldDB" id="A0A1D2JI95"/>
<accession>A0A1D2JI95</accession>
<organism evidence="2 3">
    <name type="scientific">Paracoccidioides brasiliensis</name>
    <dbReference type="NCBI Taxonomy" id="121759"/>
    <lineage>
        <taxon>Eukaryota</taxon>
        <taxon>Fungi</taxon>
        <taxon>Dikarya</taxon>
        <taxon>Ascomycota</taxon>
        <taxon>Pezizomycotina</taxon>
        <taxon>Eurotiomycetes</taxon>
        <taxon>Eurotiomycetidae</taxon>
        <taxon>Onygenales</taxon>
        <taxon>Ajellomycetaceae</taxon>
        <taxon>Paracoccidioides</taxon>
    </lineage>
</organism>
<gene>
    <name evidence="2" type="ORF">ACO22_02591</name>
</gene>
<evidence type="ECO:0000313" key="2">
    <source>
        <dbReference type="EMBL" id="ODH37681.1"/>
    </source>
</evidence>
<reference evidence="2 3" key="1">
    <citation type="submission" date="2016-06" db="EMBL/GenBank/DDBJ databases">
        <authorList>
            <person name="Kjaerup R.B."/>
            <person name="Dalgaard T.S."/>
            <person name="Juul-Madsen H.R."/>
        </authorList>
    </citation>
    <scope>NUCLEOTIDE SEQUENCE [LARGE SCALE GENOMIC DNA]</scope>
    <source>
        <strain evidence="2 3">Pb300</strain>
    </source>
</reference>
<sequence length="104" mass="11758">MKGGRNEQLAAFRSNQNAECAQHVMQAHRCTLQGELLWGCGGFRLLKRDRLSVDFEIRATRDDTGWKPNSKLNSHCLRTLGGKVTGYEKGGDERSEEEHAKQLQ</sequence>
<dbReference type="EMBL" id="LZYO01000083">
    <property type="protein sequence ID" value="ODH37681.1"/>
    <property type="molecule type" value="Genomic_DNA"/>
</dbReference>
<protein>
    <submittedName>
        <fullName evidence="2">Uncharacterized protein</fullName>
    </submittedName>
</protein>
<dbReference type="VEuPathDB" id="FungiDB:PABG_01738"/>
<feature type="region of interest" description="Disordered" evidence="1">
    <location>
        <begin position="83"/>
        <end position="104"/>
    </location>
</feature>
<proteinExistence type="predicted"/>
<comment type="caution">
    <text evidence="2">The sequence shown here is derived from an EMBL/GenBank/DDBJ whole genome shotgun (WGS) entry which is preliminary data.</text>
</comment>
<evidence type="ECO:0000256" key="1">
    <source>
        <dbReference type="SAM" id="MobiDB-lite"/>
    </source>
</evidence>
<dbReference type="Proteomes" id="UP000242814">
    <property type="component" value="Unassembled WGS sequence"/>
</dbReference>